<gene>
    <name evidence="3" type="ORF">BASA50_011104</name>
</gene>
<dbReference type="InterPro" id="IPR000408">
    <property type="entry name" value="Reg_chr_condens"/>
</dbReference>
<sequence length="404" mass="43977">MMSIERRLYGIGFNGFGQLDRKQLDTPSIDSPVLLFTTSRFHDQVIGVDSCFEVAIAWTFTQVLIFGWTYSLHLSACKTVNSSDDDDDDDDVDAVCIITAAQMGLSDTILKCRFVAASSTHSEYLVIQTTQLELFRVDSTIKDHHRPELGMLPSYKDKPVDTSYQTDRLLGLCGNFALSTEYGCAWLILGKIVSWRLDEPKIIIRTLESSIPLFDRFISNMCAGICHFVALTEDGEVLSWRVGDAAALHGQLGRIDSADTASPHSVNVIEALQGMRMSAIAAGGLHTLAVSEDGVIYSFGSNRHGALGIADSHGLPEPVDIDLEFDTTTRPCVAGGLYHSIVSDGKSIYGAGWTSYGQLGRIGTGDDIPVMCKLDIPLPTESRIEGVFAGGWSTYLLASVKKNC</sequence>
<accession>A0ABQ8EWQ6</accession>
<evidence type="ECO:0000256" key="1">
    <source>
        <dbReference type="ARBA" id="ARBA00022737"/>
    </source>
</evidence>
<dbReference type="PANTHER" id="PTHR22870">
    <property type="entry name" value="REGULATOR OF CHROMOSOME CONDENSATION"/>
    <property type="match status" value="1"/>
</dbReference>
<dbReference type="EMBL" id="JAFCIX010000551">
    <property type="protein sequence ID" value="KAH6587802.1"/>
    <property type="molecule type" value="Genomic_DNA"/>
</dbReference>
<dbReference type="Proteomes" id="UP001648503">
    <property type="component" value="Unassembled WGS sequence"/>
</dbReference>
<feature type="repeat" description="RCC1" evidence="2">
    <location>
        <begin position="294"/>
        <end position="346"/>
    </location>
</feature>
<organism evidence="3 4">
    <name type="scientific">Batrachochytrium salamandrivorans</name>
    <dbReference type="NCBI Taxonomy" id="1357716"/>
    <lineage>
        <taxon>Eukaryota</taxon>
        <taxon>Fungi</taxon>
        <taxon>Fungi incertae sedis</taxon>
        <taxon>Chytridiomycota</taxon>
        <taxon>Chytridiomycota incertae sedis</taxon>
        <taxon>Chytridiomycetes</taxon>
        <taxon>Rhizophydiales</taxon>
        <taxon>Rhizophydiales incertae sedis</taxon>
        <taxon>Batrachochytrium</taxon>
    </lineage>
</organism>
<dbReference type="PROSITE" id="PS00626">
    <property type="entry name" value="RCC1_2"/>
    <property type="match status" value="1"/>
</dbReference>
<reference evidence="3 4" key="1">
    <citation type="submission" date="2021-02" db="EMBL/GenBank/DDBJ databases">
        <title>Variation within the Batrachochytrium salamandrivorans European outbreak.</title>
        <authorList>
            <person name="Kelly M."/>
            <person name="Pasmans F."/>
            <person name="Shea T.P."/>
            <person name="Munoz J.F."/>
            <person name="Carranza S."/>
            <person name="Cuomo C.A."/>
            <person name="Martel A."/>
        </authorList>
    </citation>
    <scope>NUCLEOTIDE SEQUENCE [LARGE SCALE GENOMIC DNA]</scope>
    <source>
        <strain evidence="3 4">AMFP18/2</strain>
    </source>
</reference>
<proteinExistence type="predicted"/>
<comment type="caution">
    <text evidence="3">The sequence shown here is derived from an EMBL/GenBank/DDBJ whole genome shotgun (WGS) entry which is preliminary data.</text>
</comment>
<feature type="repeat" description="RCC1" evidence="2">
    <location>
        <begin position="235"/>
        <end position="293"/>
    </location>
</feature>
<evidence type="ECO:0000313" key="4">
    <source>
        <dbReference type="Proteomes" id="UP001648503"/>
    </source>
</evidence>
<keyword evidence="1" id="KW-0677">Repeat</keyword>
<keyword evidence="4" id="KW-1185">Reference proteome</keyword>
<dbReference type="PANTHER" id="PTHR22870:SF408">
    <property type="entry name" value="OS09G0560450 PROTEIN"/>
    <property type="match status" value="1"/>
</dbReference>
<dbReference type="Pfam" id="PF13540">
    <property type="entry name" value="RCC1_2"/>
    <property type="match status" value="1"/>
</dbReference>
<protein>
    <submittedName>
        <fullName evidence="3">Uncharacterized protein</fullName>
    </submittedName>
</protein>
<dbReference type="InterPro" id="IPR051210">
    <property type="entry name" value="Ub_ligase/GEF_domain"/>
</dbReference>
<evidence type="ECO:0000313" key="3">
    <source>
        <dbReference type="EMBL" id="KAH6587802.1"/>
    </source>
</evidence>
<name>A0ABQ8EWQ6_9FUNG</name>
<dbReference type="Gene3D" id="2.130.10.30">
    <property type="entry name" value="Regulator of chromosome condensation 1/beta-lactamase-inhibitor protein II"/>
    <property type="match status" value="1"/>
</dbReference>
<evidence type="ECO:0000256" key="2">
    <source>
        <dbReference type="PROSITE-ProRule" id="PRU00235"/>
    </source>
</evidence>
<dbReference type="InterPro" id="IPR009091">
    <property type="entry name" value="RCC1/BLIP-II"/>
</dbReference>
<dbReference type="SUPFAM" id="SSF50985">
    <property type="entry name" value="RCC1/BLIP-II"/>
    <property type="match status" value="1"/>
</dbReference>
<dbReference type="PROSITE" id="PS50012">
    <property type="entry name" value="RCC1_3"/>
    <property type="match status" value="2"/>
</dbReference>